<dbReference type="eggNOG" id="COG1187">
    <property type="taxonomic scope" value="Bacteria"/>
</dbReference>
<dbReference type="InterPro" id="IPR018496">
    <property type="entry name" value="PsdUridine_synth_RsuA/RluB_CS"/>
</dbReference>
<protein>
    <recommendedName>
        <fullName evidence="5">Pseudouridine synthase</fullName>
        <ecNumber evidence="5">5.4.99.-</ecNumber>
    </recommendedName>
</protein>
<evidence type="ECO:0000256" key="1">
    <source>
        <dbReference type="ARBA" id="ARBA00008348"/>
    </source>
</evidence>
<dbReference type="PROSITE" id="PS01149">
    <property type="entry name" value="PSI_RSU"/>
    <property type="match status" value="1"/>
</dbReference>
<dbReference type="InterPro" id="IPR020094">
    <property type="entry name" value="TruA/RsuA/RluB/E/F_N"/>
</dbReference>
<dbReference type="PANTHER" id="PTHR47683:SF4">
    <property type="entry name" value="PSEUDOURIDINE SYNTHASE"/>
    <property type="match status" value="1"/>
</dbReference>
<evidence type="ECO:0000313" key="7">
    <source>
        <dbReference type="EMBL" id="EGC01567.1"/>
    </source>
</evidence>
<dbReference type="InterPro" id="IPR036986">
    <property type="entry name" value="S4_RNA-bd_sf"/>
</dbReference>
<dbReference type="Gene3D" id="3.30.70.1560">
    <property type="entry name" value="Alpha-L RNA-binding motif"/>
    <property type="match status" value="1"/>
</dbReference>
<organism evidence="7 8">
    <name type="scientific">Ruminococcus albus 8</name>
    <dbReference type="NCBI Taxonomy" id="246199"/>
    <lineage>
        <taxon>Bacteria</taxon>
        <taxon>Bacillati</taxon>
        <taxon>Bacillota</taxon>
        <taxon>Clostridia</taxon>
        <taxon>Eubacteriales</taxon>
        <taxon>Oscillospiraceae</taxon>
        <taxon>Ruminococcus</taxon>
    </lineage>
</organism>
<dbReference type="RefSeq" id="WP_004167527.1">
    <property type="nucleotide sequence ID" value="NZ_ADKM02000128.1"/>
</dbReference>
<dbReference type="Pfam" id="PF00849">
    <property type="entry name" value="PseudoU_synth_2"/>
    <property type="match status" value="1"/>
</dbReference>
<dbReference type="CDD" id="cd02553">
    <property type="entry name" value="PseudoU_synth_RsuA"/>
    <property type="match status" value="1"/>
</dbReference>
<dbReference type="InterPro" id="IPR050343">
    <property type="entry name" value="RsuA_PseudoU_synthase"/>
</dbReference>
<dbReference type="NCBIfam" id="TIGR00093">
    <property type="entry name" value="pseudouridine synthase"/>
    <property type="match status" value="1"/>
</dbReference>
<dbReference type="InterPro" id="IPR002942">
    <property type="entry name" value="S4_RNA-bd"/>
</dbReference>
<dbReference type="CDD" id="cd00165">
    <property type="entry name" value="S4"/>
    <property type="match status" value="1"/>
</dbReference>
<dbReference type="EC" id="5.4.99.-" evidence="5"/>
<dbReference type="Proteomes" id="UP000004259">
    <property type="component" value="Unassembled WGS sequence"/>
</dbReference>
<evidence type="ECO:0000256" key="5">
    <source>
        <dbReference type="RuleBase" id="RU003887"/>
    </source>
</evidence>
<dbReference type="GO" id="GO:0003723">
    <property type="term" value="F:RNA binding"/>
    <property type="evidence" value="ECO:0007669"/>
    <property type="project" value="UniProtKB-KW"/>
</dbReference>
<dbReference type="Pfam" id="PF01479">
    <property type="entry name" value="S4"/>
    <property type="match status" value="1"/>
</dbReference>
<reference evidence="7 8" key="1">
    <citation type="submission" date="2011-02" db="EMBL/GenBank/DDBJ databases">
        <authorList>
            <person name="Nelson K.E."/>
            <person name="Sutton G."/>
            <person name="Torralba M."/>
            <person name="Durkin S."/>
            <person name="Harkins D."/>
            <person name="Montgomery R."/>
            <person name="Ziemer C."/>
            <person name="Klaassens E."/>
            <person name="Ocuiv P."/>
            <person name="Morrison M."/>
        </authorList>
    </citation>
    <scope>NUCLEOTIDE SEQUENCE [LARGE SCALE GENOMIC DNA]</scope>
    <source>
        <strain evidence="7 8">8</strain>
    </source>
</reference>
<evidence type="ECO:0000259" key="6">
    <source>
        <dbReference type="SMART" id="SM00363"/>
    </source>
</evidence>
<dbReference type="EMBL" id="ADKM02000128">
    <property type="protein sequence ID" value="EGC01567.1"/>
    <property type="molecule type" value="Genomic_DNA"/>
</dbReference>
<dbReference type="Gene3D" id="3.30.70.580">
    <property type="entry name" value="Pseudouridine synthase I, catalytic domain, N-terminal subdomain"/>
    <property type="match status" value="1"/>
</dbReference>
<dbReference type="STRING" id="246199.CUS_5715"/>
<sequence length="246" mass="27366">MGEIMRLDKLVASQFSDVSRADVKKLCLKKKISVNGKLMARSDAKVDTDDEIFVNGERLVYKKHVYIMLNKPAGVVCSTKEGDSMTVLDLVPPELMRNGLFPAGRLDKDTEGFVLLTDDGELSHRMLSPKTHVPKTYFVRLEKPYQPEYADIMAAGMTIKGLDGGEDEKCLPAQFSGSDENDCECTLILHEGKFHQVKRMFAELGNKVVYLKRTAIGEMPLNGELASGKCLEILHKDVEKLLAGKN</sequence>
<dbReference type="PANTHER" id="PTHR47683">
    <property type="entry name" value="PSEUDOURIDINE SYNTHASE FAMILY PROTEIN-RELATED"/>
    <property type="match status" value="1"/>
</dbReference>
<accession>E9SGN9</accession>
<keyword evidence="2 4" id="KW-0694">RNA-binding</keyword>
<evidence type="ECO:0000256" key="4">
    <source>
        <dbReference type="PROSITE-ProRule" id="PRU00182"/>
    </source>
</evidence>
<comment type="caution">
    <text evidence="7">The sequence shown here is derived from an EMBL/GenBank/DDBJ whole genome shotgun (WGS) entry which is preliminary data.</text>
</comment>
<evidence type="ECO:0000313" key="8">
    <source>
        <dbReference type="Proteomes" id="UP000004259"/>
    </source>
</evidence>
<evidence type="ECO:0000256" key="3">
    <source>
        <dbReference type="ARBA" id="ARBA00023235"/>
    </source>
</evidence>
<dbReference type="GO" id="GO:0000455">
    <property type="term" value="P:enzyme-directed rRNA pseudouridine synthesis"/>
    <property type="evidence" value="ECO:0007669"/>
    <property type="project" value="UniProtKB-ARBA"/>
</dbReference>
<dbReference type="AlphaFoldDB" id="E9SGN9"/>
<dbReference type="InterPro" id="IPR020103">
    <property type="entry name" value="PsdUridine_synth_cat_dom_sf"/>
</dbReference>
<evidence type="ECO:0000256" key="2">
    <source>
        <dbReference type="ARBA" id="ARBA00022884"/>
    </source>
</evidence>
<dbReference type="GO" id="GO:0120159">
    <property type="term" value="F:rRNA pseudouridine synthase activity"/>
    <property type="evidence" value="ECO:0007669"/>
    <property type="project" value="UniProtKB-ARBA"/>
</dbReference>
<name>E9SGN9_RUMAL</name>
<dbReference type="SUPFAM" id="SSF55174">
    <property type="entry name" value="Alpha-L RNA-binding motif"/>
    <property type="match status" value="1"/>
</dbReference>
<dbReference type="InterPro" id="IPR006145">
    <property type="entry name" value="PsdUridine_synth_RsuA/RluA"/>
</dbReference>
<feature type="domain" description="RNA-binding S4" evidence="6">
    <location>
        <begin position="5"/>
        <end position="64"/>
    </location>
</feature>
<keyword evidence="3 5" id="KW-0413">Isomerase</keyword>
<proteinExistence type="inferred from homology"/>
<dbReference type="InterPro" id="IPR042092">
    <property type="entry name" value="PsdUridine_s_RsuA/RluB/E/F_cat"/>
</dbReference>
<dbReference type="PROSITE" id="PS50889">
    <property type="entry name" value="S4"/>
    <property type="match status" value="1"/>
</dbReference>
<dbReference type="Gene3D" id="3.10.290.10">
    <property type="entry name" value="RNA-binding S4 domain"/>
    <property type="match status" value="1"/>
</dbReference>
<dbReference type="SMART" id="SM00363">
    <property type="entry name" value="S4"/>
    <property type="match status" value="1"/>
</dbReference>
<dbReference type="InterPro" id="IPR000748">
    <property type="entry name" value="PsdUridine_synth_RsuA/RluB/E/F"/>
</dbReference>
<keyword evidence="8" id="KW-1185">Reference proteome</keyword>
<comment type="similarity">
    <text evidence="1 5">Belongs to the pseudouridine synthase RsuA family.</text>
</comment>
<dbReference type="SUPFAM" id="SSF55120">
    <property type="entry name" value="Pseudouridine synthase"/>
    <property type="match status" value="1"/>
</dbReference>
<dbReference type="OrthoDB" id="9807213at2"/>
<gene>
    <name evidence="7" type="ORF">CUS_5715</name>
</gene>